<name>A0AAU2GUI6_9ACTN</name>
<evidence type="ECO:0000313" key="2">
    <source>
        <dbReference type="EMBL" id="WTU39352.1"/>
    </source>
</evidence>
<organism evidence="2">
    <name type="scientific">Streptomyces sp. NBC_00060</name>
    <dbReference type="NCBI Taxonomy" id="2975636"/>
    <lineage>
        <taxon>Bacteria</taxon>
        <taxon>Bacillati</taxon>
        <taxon>Actinomycetota</taxon>
        <taxon>Actinomycetes</taxon>
        <taxon>Kitasatosporales</taxon>
        <taxon>Streptomycetaceae</taxon>
        <taxon>Streptomyces</taxon>
    </lineage>
</organism>
<keyword evidence="1" id="KW-0472">Membrane</keyword>
<dbReference type="EMBL" id="CP108253">
    <property type="protein sequence ID" value="WTU39352.1"/>
    <property type="molecule type" value="Genomic_DNA"/>
</dbReference>
<dbReference type="Pfam" id="PF13489">
    <property type="entry name" value="Methyltransf_23"/>
    <property type="match status" value="1"/>
</dbReference>
<dbReference type="InterPro" id="IPR029063">
    <property type="entry name" value="SAM-dependent_MTases_sf"/>
</dbReference>
<protein>
    <submittedName>
        <fullName evidence="2">Class I SAM-dependent methyltransferase</fullName>
    </submittedName>
</protein>
<proteinExistence type="predicted"/>
<dbReference type="AlphaFoldDB" id="A0AAU2GUI6"/>
<gene>
    <name evidence="2" type="ORF">OHV25_07085</name>
</gene>
<keyword evidence="1" id="KW-0812">Transmembrane</keyword>
<dbReference type="GO" id="GO:0032259">
    <property type="term" value="P:methylation"/>
    <property type="evidence" value="ECO:0007669"/>
    <property type="project" value="UniProtKB-KW"/>
</dbReference>
<keyword evidence="1" id="KW-1133">Transmembrane helix</keyword>
<evidence type="ECO:0000256" key="1">
    <source>
        <dbReference type="SAM" id="Phobius"/>
    </source>
</evidence>
<dbReference type="Gene3D" id="3.40.50.150">
    <property type="entry name" value="Vaccinia Virus protein VP39"/>
    <property type="match status" value="1"/>
</dbReference>
<dbReference type="CDD" id="cd02440">
    <property type="entry name" value="AdoMet_MTases"/>
    <property type="match status" value="1"/>
</dbReference>
<accession>A0AAU2GUI6</accession>
<sequence length="352" mass="40019">MPDSERIADLRPSYQDELARGTGRFFLPARTDCPWCLGTDLRRKFRTTDLIQGKPGEFVLDQCRGCGHIFQNPRLSQEGLDFYYRDFYDGLGAETTAKMFEGNGSKKRFRRSARALRRVALPGRWLDVGTSLGHFCATAKEVLPDTRFDGLDMGEGVELAAKEGRIEEAYRGLFVDVAEEMAGRYDAVSMFHYLEHTLDPHRELAAAHRALAPGGHLLIEVPDPESLSGRLLGRLWLPWFQPQHLNLVPMGNLCRRLRDLGFTVEVAERRDAHIPADLVCATWFLFDRLLPRDDAPWRSRRPGRAARAVRFALVWAAVPVLIAVYGLDQLLNPLVRRTRFSNAYRVIARRDG</sequence>
<keyword evidence="2" id="KW-0489">Methyltransferase</keyword>
<reference evidence="2" key="1">
    <citation type="submission" date="2022-10" db="EMBL/GenBank/DDBJ databases">
        <title>The complete genomes of actinobacterial strains from the NBC collection.</title>
        <authorList>
            <person name="Joergensen T.S."/>
            <person name="Alvarez Arevalo M."/>
            <person name="Sterndorff E.B."/>
            <person name="Faurdal D."/>
            <person name="Vuksanovic O."/>
            <person name="Mourched A.-S."/>
            <person name="Charusanti P."/>
            <person name="Shaw S."/>
            <person name="Blin K."/>
            <person name="Weber T."/>
        </authorList>
    </citation>
    <scope>NUCLEOTIDE SEQUENCE</scope>
    <source>
        <strain evidence="2">NBC_00060</strain>
    </source>
</reference>
<dbReference type="GO" id="GO:0008168">
    <property type="term" value="F:methyltransferase activity"/>
    <property type="evidence" value="ECO:0007669"/>
    <property type="project" value="UniProtKB-KW"/>
</dbReference>
<keyword evidence="2" id="KW-0808">Transferase</keyword>
<dbReference type="SUPFAM" id="SSF53335">
    <property type="entry name" value="S-adenosyl-L-methionine-dependent methyltransferases"/>
    <property type="match status" value="1"/>
</dbReference>
<feature type="transmembrane region" description="Helical" evidence="1">
    <location>
        <begin position="308"/>
        <end position="327"/>
    </location>
</feature>